<evidence type="ECO:0000313" key="3">
    <source>
        <dbReference type="EMBL" id="SGZ06864.1"/>
    </source>
</evidence>
<feature type="compositionally biased region" description="Low complexity" evidence="1">
    <location>
        <begin position="33"/>
        <end position="47"/>
    </location>
</feature>
<sequence>MNMMIAELLAFDVALADASLHIELSKDEHTQYSTLSSSRGPTSSCSTQGRPMESGDPTRGEAGVGVSNTEEGRSTAHSCVLKGLVQSMGPSRCEDMAGTTRSFRWTRVTRWTERSQHTRIQKNVHTEDGRIRVVAEFRSEGNWI</sequence>
<evidence type="ECO:0000256" key="2">
    <source>
        <dbReference type="SAM" id="SignalP"/>
    </source>
</evidence>
<evidence type="ECO:0000313" key="4">
    <source>
        <dbReference type="Proteomes" id="UP000249464"/>
    </source>
</evidence>
<keyword evidence="4" id="KW-1185">Reference proteome</keyword>
<evidence type="ECO:0000256" key="1">
    <source>
        <dbReference type="SAM" id="MobiDB-lite"/>
    </source>
</evidence>
<accession>A0A2X0PC22</accession>
<feature type="region of interest" description="Disordered" evidence="1">
    <location>
        <begin position="30"/>
        <end position="75"/>
    </location>
</feature>
<dbReference type="Proteomes" id="UP000249464">
    <property type="component" value="Unassembled WGS sequence"/>
</dbReference>
<protein>
    <submittedName>
        <fullName evidence="3">BQ5605_C031g10976 protein</fullName>
    </submittedName>
</protein>
<keyword evidence="2" id="KW-0732">Signal</keyword>
<name>A0A2X0PC22_9BASI</name>
<feature type="signal peptide" evidence="2">
    <location>
        <begin position="1"/>
        <end position="18"/>
    </location>
</feature>
<reference evidence="3 4" key="1">
    <citation type="submission" date="2016-11" db="EMBL/GenBank/DDBJ databases">
        <authorList>
            <person name="Jaros S."/>
            <person name="Januszkiewicz K."/>
            <person name="Wedrychowicz H."/>
        </authorList>
    </citation>
    <scope>NUCLEOTIDE SEQUENCE [LARGE SCALE GENOMIC DNA]</scope>
</reference>
<gene>
    <name evidence="3" type="primary">BQ5605_C031g10976</name>
    <name evidence="3" type="ORF">BQ5605_C031G10976</name>
</gene>
<organism evidence="3 4">
    <name type="scientific">Microbotryum silenes-dioicae</name>
    <dbReference type="NCBI Taxonomy" id="796604"/>
    <lineage>
        <taxon>Eukaryota</taxon>
        <taxon>Fungi</taxon>
        <taxon>Dikarya</taxon>
        <taxon>Basidiomycota</taxon>
        <taxon>Pucciniomycotina</taxon>
        <taxon>Microbotryomycetes</taxon>
        <taxon>Microbotryales</taxon>
        <taxon>Microbotryaceae</taxon>
        <taxon>Microbotryum</taxon>
    </lineage>
</organism>
<dbReference type="AlphaFoldDB" id="A0A2X0PC22"/>
<proteinExistence type="predicted"/>
<feature type="chain" id="PRO_5015948041" evidence="2">
    <location>
        <begin position="19"/>
        <end position="144"/>
    </location>
</feature>
<dbReference type="EMBL" id="FQNC01000068">
    <property type="protein sequence ID" value="SGZ06864.1"/>
    <property type="molecule type" value="Genomic_DNA"/>
</dbReference>